<dbReference type="EMBL" id="JBBWRZ010000006">
    <property type="protein sequence ID" value="KAK8233661.1"/>
    <property type="molecule type" value="Genomic_DNA"/>
</dbReference>
<gene>
    <name evidence="1" type="ORF">HDK90DRAFT_511465</name>
</gene>
<reference evidence="1 2" key="1">
    <citation type="submission" date="2024-04" db="EMBL/GenBank/DDBJ databases">
        <title>Phyllosticta paracitricarpa is synonymous to the EU quarantine fungus P. citricarpa based on phylogenomic analyses.</title>
        <authorList>
            <consortium name="Lawrence Berkeley National Laboratory"/>
            <person name="Van Ingen-Buijs V.A."/>
            <person name="Van Westerhoven A.C."/>
            <person name="Haridas S."/>
            <person name="Skiadas P."/>
            <person name="Martin F."/>
            <person name="Groenewald J.Z."/>
            <person name="Crous P.W."/>
            <person name="Seidl M.F."/>
        </authorList>
    </citation>
    <scope>NUCLEOTIDE SEQUENCE [LARGE SCALE GENOMIC DNA]</scope>
    <source>
        <strain evidence="1 2">CBS 123374</strain>
    </source>
</reference>
<protein>
    <submittedName>
        <fullName evidence="1">Uncharacterized protein</fullName>
    </submittedName>
</protein>
<name>A0ABR1YMD2_9PEZI</name>
<evidence type="ECO:0000313" key="2">
    <source>
        <dbReference type="Proteomes" id="UP001492380"/>
    </source>
</evidence>
<accession>A0ABR1YMD2</accession>
<organism evidence="1 2">
    <name type="scientific">Phyllosticta capitalensis</name>
    <dbReference type="NCBI Taxonomy" id="121624"/>
    <lineage>
        <taxon>Eukaryota</taxon>
        <taxon>Fungi</taxon>
        <taxon>Dikarya</taxon>
        <taxon>Ascomycota</taxon>
        <taxon>Pezizomycotina</taxon>
        <taxon>Dothideomycetes</taxon>
        <taxon>Dothideomycetes incertae sedis</taxon>
        <taxon>Botryosphaeriales</taxon>
        <taxon>Phyllostictaceae</taxon>
        <taxon>Phyllosticta</taxon>
    </lineage>
</organism>
<dbReference type="Proteomes" id="UP001492380">
    <property type="component" value="Unassembled WGS sequence"/>
</dbReference>
<sequence>MPVEQDNAGRLFATLCDQAWKDFRNGDHEGGYTQARQLLSEPRLGEFLEAHCHLLLTSSDYMAVEHGEKAVALYQKFLDNAGPNSPTQYYEDLLTEAKRLLGKAREREAEEEKHRDGEAEVKAIVAAVEEMSKGEEDEGGQKMQGQ</sequence>
<comment type="caution">
    <text evidence="1">The sequence shown here is derived from an EMBL/GenBank/DDBJ whole genome shotgun (WGS) entry which is preliminary data.</text>
</comment>
<keyword evidence="2" id="KW-1185">Reference proteome</keyword>
<evidence type="ECO:0000313" key="1">
    <source>
        <dbReference type="EMBL" id="KAK8233661.1"/>
    </source>
</evidence>
<proteinExistence type="predicted"/>